<evidence type="ECO:0000313" key="10">
    <source>
        <dbReference type="WBParaSite" id="GPUH_0000862801-mRNA-1"/>
    </source>
</evidence>
<comment type="cofactor">
    <cofactor evidence="6">
        <name>Zn(2+)</name>
        <dbReference type="ChEBI" id="CHEBI:29105"/>
    </cofactor>
    <text evidence="6">Binds 1 zinc ion per subunit.</text>
</comment>
<name>A0A183DIS7_9BILA</name>
<gene>
    <name evidence="8" type="ORF">GPUH_LOCUS8617</name>
</gene>
<keyword evidence="4 6" id="KW-0862">Zinc</keyword>
<evidence type="ECO:0000259" key="7">
    <source>
        <dbReference type="Pfam" id="PF01435"/>
    </source>
</evidence>
<dbReference type="GO" id="GO:0046872">
    <property type="term" value="F:metal ion binding"/>
    <property type="evidence" value="ECO:0007669"/>
    <property type="project" value="UniProtKB-KW"/>
</dbReference>
<evidence type="ECO:0000256" key="5">
    <source>
        <dbReference type="ARBA" id="ARBA00023049"/>
    </source>
</evidence>
<dbReference type="AlphaFoldDB" id="A0A183DIS7"/>
<dbReference type="OrthoDB" id="5824943at2759"/>
<dbReference type="EMBL" id="UYRT01025636">
    <property type="protein sequence ID" value="VDK63939.1"/>
    <property type="molecule type" value="Genomic_DNA"/>
</dbReference>
<dbReference type="GO" id="GO:0004222">
    <property type="term" value="F:metalloendopeptidase activity"/>
    <property type="evidence" value="ECO:0007669"/>
    <property type="project" value="InterPro"/>
</dbReference>
<organism evidence="10">
    <name type="scientific">Gongylonema pulchrum</name>
    <dbReference type="NCBI Taxonomy" id="637853"/>
    <lineage>
        <taxon>Eukaryota</taxon>
        <taxon>Metazoa</taxon>
        <taxon>Ecdysozoa</taxon>
        <taxon>Nematoda</taxon>
        <taxon>Chromadorea</taxon>
        <taxon>Rhabditida</taxon>
        <taxon>Spirurina</taxon>
        <taxon>Spiruromorpha</taxon>
        <taxon>Spiruroidea</taxon>
        <taxon>Gongylonematidae</taxon>
        <taxon>Gongylonema</taxon>
    </lineage>
</organism>
<reference evidence="10" key="1">
    <citation type="submission" date="2016-06" db="UniProtKB">
        <authorList>
            <consortium name="WormBaseParasite"/>
        </authorList>
    </citation>
    <scope>IDENTIFICATION</scope>
</reference>
<dbReference type="WBParaSite" id="GPUH_0000862801-mRNA-1">
    <property type="protein sequence ID" value="GPUH_0000862801-mRNA-1"/>
    <property type="gene ID" value="GPUH_0000862801"/>
</dbReference>
<keyword evidence="9" id="KW-1185">Reference proteome</keyword>
<dbReference type="Pfam" id="PF01435">
    <property type="entry name" value="Peptidase_M48"/>
    <property type="match status" value="1"/>
</dbReference>
<evidence type="ECO:0000256" key="2">
    <source>
        <dbReference type="ARBA" id="ARBA00022723"/>
    </source>
</evidence>
<evidence type="ECO:0000313" key="9">
    <source>
        <dbReference type="Proteomes" id="UP000271098"/>
    </source>
</evidence>
<keyword evidence="5 6" id="KW-0482">Metalloprotease</keyword>
<keyword evidence="1 6" id="KW-0645">Protease</keyword>
<evidence type="ECO:0000313" key="8">
    <source>
        <dbReference type="EMBL" id="VDK63939.1"/>
    </source>
</evidence>
<protein>
    <submittedName>
        <fullName evidence="10">Peptidase_M48 domain-containing protein</fullName>
    </submittedName>
</protein>
<dbReference type="PANTHER" id="PTHR10120">
    <property type="entry name" value="CAAX PRENYL PROTEASE 1"/>
    <property type="match status" value="1"/>
</dbReference>
<reference evidence="8 9" key="2">
    <citation type="submission" date="2018-11" db="EMBL/GenBank/DDBJ databases">
        <authorList>
            <consortium name="Pathogen Informatics"/>
        </authorList>
    </citation>
    <scope>NUCLEOTIDE SEQUENCE [LARGE SCALE GENOMIC DNA]</scope>
</reference>
<evidence type="ECO:0000256" key="3">
    <source>
        <dbReference type="ARBA" id="ARBA00022801"/>
    </source>
</evidence>
<dbReference type="Proteomes" id="UP000271098">
    <property type="component" value="Unassembled WGS sequence"/>
</dbReference>
<sequence length="71" mass="8099">MLFLFQVMSRRLEFAADRYSVSLGYADELCRALIKLGKDNLSLPVDDPLYSMCNHSHPPIPERICAINKSK</sequence>
<feature type="domain" description="Peptidase M48" evidence="7">
    <location>
        <begin position="3"/>
        <end position="69"/>
    </location>
</feature>
<proteinExistence type="inferred from homology"/>
<accession>A0A183DIS7</accession>
<evidence type="ECO:0000256" key="6">
    <source>
        <dbReference type="RuleBase" id="RU003983"/>
    </source>
</evidence>
<comment type="similarity">
    <text evidence="6">Belongs to the peptidase M48 family.</text>
</comment>
<dbReference type="GO" id="GO:0006508">
    <property type="term" value="P:proteolysis"/>
    <property type="evidence" value="ECO:0007669"/>
    <property type="project" value="UniProtKB-KW"/>
</dbReference>
<keyword evidence="3 6" id="KW-0378">Hydrolase</keyword>
<dbReference type="InterPro" id="IPR001915">
    <property type="entry name" value="Peptidase_M48"/>
</dbReference>
<evidence type="ECO:0000256" key="4">
    <source>
        <dbReference type="ARBA" id="ARBA00022833"/>
    </source>
</evidence>
<keyword evidence="2" id="KW-0479">Metal-binding</keyword>
<evidence type="ECO:0000256" key="1">
    <source>
        <dbReference type="ARBA" id="ARBA00022670"/>
    </source>
</evidence>